<feature type="transmembrane region" description="Helical" evidence="6">
    <location>
        <begin position="282"/>
        <end position="303"/>
    </location>
</feature>
<keyword evidence="9" id="KW-1185">Reference proteome</keyword>
<dbReference type="GO" id="GO:0042910">
    <property type="term" value="F:xenobiotic transmembrane transporter activity"/>
    <property type="evidence" value="ECO:0007669"/>
    <property type="project" value="InterPro"/>
</dbReference>
<feature type="transmembrane region" description="Helical" evidence="6">
    <location>
        <begin position="174"/>
        <end position="192"/>
    </location>
</feature>
<dbReference type="EMBL" id="BEGY01000078">
    <property type="protein sequence ID" value="GAX82291.1"/>
    <property type="molecule type" value="Genomic_DNA"/>
</dbReference>
<evidence type="ECO:0000256" key="7">
    <source>
        <dbReference type="SAM" id="MobiDB-lite"/>
    </source>
</evidence>
<feature type="transmembrane region" description="Helical" evidence="6">
    <location>
        <begin position="60"/>
        <end position="82"/>
    </location>
</feature>
<dbReference type="OrthoDB" id="2126698at2759"/>
<keyword evidence="5 6" id="KW-0472">Membrane</keyword>
<feature type="compositionally biased region" description="Low complexity" evidence="7">
    <location>
        <begin position="729"/>
        <end position="739"/>
    </location>
</feature>
<feature type="region of interest" description="Disordered" evidence="7">
    <location>
        <begin position="547"/>
        <end position="566"/>
    </location>
</feature>
<dbReference type="Pfam" id="PF01554">
    <property type="entry name" value="MatE"/>
    <property type="match status" value="2"/>
</dbReference>
<dbReference type="Proteomes" id="UP000232323">
    <property type="component" value="Unassembled WGS sequence"/>
</dbReference>
<keyword evidence="4 6" id="KW-1133">Transmembrane helix</keyword>
<feature type="transmembrane region" description="Helical" evidence="6">
    <location>
        <begin position="442"/>
        <end position="462"/>
    </location>
</feature>
<dbReference type="PANTHER" id="PTHR11206">
    <property type="entry name" value="MULTIDRUG RESISTANCE PROTEIN"/>
    <property type="match status" value="1"/>
</dbReference>
<dbReference type="NCBIfam" id="TIGR00797">
    <property type="entry name" value="matE"/>
    <property type="match status" value="1"/>
</dbReference>
<reference evidence="8 9" key="1">
    <citation type="submission" date="2017-08" db="EMBL/GenBank/DDBJ databases">
        <title>Acidophilic green algal genome provides insights into adaptation to an acidic environment.</title>
        <authorList>
            <person name="Hirooka S."/>
            <person name="Hirose Y."/>
            <person name="Kanesaki Y."/>
            <person name="Higuchi S."/>
            <person name="Fujiwara T."/>
            <person name="Onuma R."/>
            <person name="Era A."/>
            <person name="Ohbayashi R."/>
            <person name="Uzuka A."/>
            <person name="Nozaki H."/>
            <person name="Yoshikawa H."/>
            <person name="Miyagishima S.Y."/>
        </authorList>
    </citation>
    <scope>NUCLEOTIDE SEQUENCE [LARGE SCALE GENOMIC DNA]</scope>
    <source>
        <strain evidence="8 9">NIES-2499</strain>
    </source>
</reference>
<evidence type="ECO:0000256" key="6">
    <source>
        <dbReference type="RuleBase" id="RU004914"/>
    </source>
</evidence>
<dbReference type="InterPro" id="IPR002528">
    <property type="entry name" value="MATE_fam"/>
</dbReference>
<dbReference type="GO" id="GO:1990961">
    <property type="term" value="P:xenobiotic detoxification by transmembrane export across the plasma membrane"/>
    <property type="evidence" value="ECO:0007669"/>
    <property type="project" value="InterPro"/>
</dbReference>
<feature type="transmembrane region" description="Helical" evidence="6">
    <location>
        <begin position="102"/>
        <end position="121"/>
    </location>
</feature>
<dbReference type="STRING" id="1157962.A0A250XGT9"/>
<feature type="transmembrane region" description="Helical" evidence="6">
    <location>
        <begin position="361"/>
        <end position="388"/>
    </location>
</feature>
<evidence type="ECO:0000256" key="5">
    <source>
        <dbReference type="ARBA" id="ARBA00023136"/>
    </source>
</evidence>
<feature type="transmembrane region" description="Helical" evidence="6">
    <location>
        <begin position="408"/>
        <end position="430"/>
    </location>
</feature>
<dbReference type="AlphaFoldDB" id="A0A250XGT9"/>
<feature type="transmembrane region" description="Helical" evidence="6">
    <location>
        <begin position="204"/>
        <end position="227"/>
    </location>
</feature>
<evidence type="ECO:0000313" key="9">
    <source>
        <dbReference type="Proteomes" id="UP000232323"/>
    </source>
</evidence>
<evidence type="ECO:0000313" key="8">
    <source>
        <dbReference type="EMBL" id="GAX82291.1"/>
    </source>
</evidence>
<feature type="transmembrane region" description="Helical" evidence="6">
    <location>
        <begin position="323"/>
        <end position="340"/>
    </location>
</feature>
<evidence type="ECO:0000256" key="2">
    <source>
        <dbReference type="ARBA" id="ARBA00010199"/>
    </source>
</evidence>
<proteinExistence type="inferred from homology"/>
<comment type="caution">
    <text evidence="8">The sequence shown here is derived from an EMBL/GenBank/DDBJ whole genome shotgun (WGS) entry which is preliminary data.</text>
</comment>
<dbReference type="CDD" id="cd13132">
    <property type="entry name" value="MATE_eukaryotic"/>
    <property type="match status" value="1"/>
</dbReference>
<protein>
    <recommendedName>
        <fullName evidence="6">Protein DETOXIFICATION</fullName>
    </recommendedName>
    <alternativeName>
        <fullName evidence="6">Multidrug and toxic compound extrusion protein</fullName>
    </alternativeName>
</protein>
<sequence>MRPVESFHRDSLHSHAMQRVNSRGHKSETRSDLHCSQISRCYRGHRDNFINAFFDECRMVLYYALPISFVDSVCFAASLVGISEVGRLGFKELSALTLGGTFFNLTGLSIVTGIATGMDGIGGQVYGAQQYSALGVLLQRASLVCCLTCLPIYLLWSQTESLLVLMGQAPDVAYMAQTYITLAAPGLMLNAVRLCCRSYFQAQGYVTPITAMTAATMFCSPVFNYTLINKFKMGLSGAALAYVAEESLLLFLSVFFMAWYHFKQPLGQRTWTGLSREAFNGWGAYLEVAVPSMIMVCLDWWVLEIMVLLAGLGANHEDCQMQVAAMGLMFSAFTLMYYFSDGYGCAASTRVSNELGAFRPGAARLACMVSIFLGFVSCLVGCAALYLLHPLWLPLFTSDPQVQQLVTHSLPFVVLSVIGYSTNTVVSGVLRGTTRTEIGMYVNFITLWIVGLPLAWLLGIYLGLASHGLWMAVAGMNVLQGSILFTQVLRFDWSSEAKRSQDMLSLYTPLMEPDDEEAGMKLLPPLGGAEEQGHGCQADVVEQQQVEAGAQQERYKQQQHSRHSSARQSFEASIATILVEDITPQVHTQEGAMHDDKSTSMKRRGEIGTSVPGTVLAASSNFLVSDLLPAELCDDVVVDEALSCSSATSSALLAPPAALMRPPAAAAPGRLSNTLWAFGSFFFSSGPSSSSKPAAGVIAQGFPLQVEPSEAAAPVSTDSASMSAAGPVSDDPASCSDLPAPDPPPPEVIMMSAVTGCSGHGDDHLSAGGPDDGYYEVKVVSESREVVAAQLPGCVDREPENSGLVISSADELPAMSSSALIAGSTAAAVATWSSLPGRVLAVPGQVLATPGWVLRTAWSWAATTTSPSNKVPRGGSKDTAGNTSRPSAKREDVEEQDYCTASDAIKQDPLLLS</sequence>
<evidence type="ECO:0000256" key="4">
    <source>
        <dbReference type="ARBA" id="ARBA00022989"/>
    </source>
</evidence>
<comment type="similarity">
    <text evidence="2 6">Belongs to the multi antimicrobial extrusion (MATE) (TC 2.A.66.1) family.</text>
</comment>
<gene>
    <name evidence="8" type="ORF">CEUSTIGMA_g9720.t1</name>
</gene>
<evidence type="ECO:0000256" key="1">
    <source>
        <dbReference type="ARBA" id="ARBA00004141"/>
    </source>
</evidence>
<organism evidence="8 9">
    <name type="scientific">Chlamydomonas eustigma</name>
    <dbReference type="NCBI Taxonomy" id="1157962"/>
    <lineage>
        <taxon>Eukaryota</taxon>
        <taxon>Viridiplantae</taxon>
        <taxon>Chlorophyta</taxon>
        <taxon>core chlorophytes</taxon>
        <taxon>Chlorophyceae</taxon>
        <taxon>CS clade</taxon>
        <taxon>Chlamydomonadales</taxon>
        <taxon>Chlamydomonadaceae</taxon>
        <taxon>Chlamydomonas</taxon>
    </lineage>
</organism>
<evidence type="ECO:0000256" key="3">
    <source>
        <dbReference type="ARBA" id="ARBA00022692"/>
    </source>
</evidence>
<name>A0A250XGT9_9CHLO</name>
<keyword evidence="3 6" id="KW-0812">Transmembrane</keyword>
<feature type="transmembrane region" description="Helical" evidence="6">
    <location>
        <begin position="133"/>
        <end position="154"/>
    </location>
</feature>
<accession>A0A250XGT9</accession>
<dbReference type="GO" id="GO:0015297">
    <property type="term" value="F:antiporter activity"/>
    <property type="evidence" value="ECO:0007669"/>
    <property type="project" value="InterPro"/>
</dbReference>
<dbReference type="GO" id="GO:0016020">
    <property type="term" value="C:membrane"/>
    <property type="evidence" value="ECO:0007669"/>
    <property type="project" value="UniProtKB-SubCell"/>
</dbReference>
<comment type="subcellular location">
    <subcellularLocation>
        <location evidence="1">Membrane</location>
        <topology evidence="1">Multi-pass membrane protein</topology>
    </subcellularLocation>
</comment>
<dbReference type="InterPro" id="IPR045069">
    <property type="entry name" value="MATE_euk"/>
</dbReference>
<feature type="transmembrane region" description="Helical" evidence="6">
    <location>
        <begin position="239"/>
        <end position="262"/>
    </location>
</feature>
<feature type="region of interest" description="Disordered" evidence="7">
    <location>
        <begin position="864"/>
        <end position="913"/>
    </location>
</feature>
<feature type="region of interest" description="Disordered" evidence="7">
    <location>
        <begin position="709"/>
        <end position="747"/>
    </location>
</feature>